<dbReference type="Pfam" id="PF00069">
    <property type="entry name" value="Pkinase"/>
    <property type="match status" value="1"/>
</dbReference>
<dbReference type="PROSITE" id="PS00108">
    <property type="entry name" value="PROTEIN_KINASE_ST"/>
    <property type="match status" value="1"/>
</dbReference>
<evidence type="ECO:0000256" key="2">
    <source>
        <dbReference type="ARBA" id="ARBA00022527"/>
    </source>
</evidence>
<proteinExistence type="predicted"/>
<evidence type="ECO:0000256" key="7">
    <source>
        <dbReference type="PROSITE-ProRule" id="PRU10141"/>
    </source>
</evidence>
<dbReference type="EMBL" id="VCLA01000102">
    <property type="protein sequence ID" value="MQT00852.1"/>
    <property type="molecule type" value="Genomic_DNA"/>
</dbReference>
<feature type="non-terminal residue" evidence="10">
    <location>
        <position position="364"/>
    </location>
</feature>
<name>A0A646KEY5_STRJU</name>
<dbReference type="PROSITE" id="PS50011">
    <property type="entry name" value="PROTEIN_KINASE_DOM"/>
    <property type="match status" value="1"/>
</dbReference>
<dbReference type="Gene3D" id="1.10.510.10">
    <property type="entry name" value="Transferase(Phosphotransferase) domain 1"/>
    <property type="match status" value="1"/>
</dbReference>
<dbReference type="OrthoDB" id="4716121at2"/>
<dbReference type="PROSITE" id="PS00107">
    <property type="entry name" value="PROTEIN_KINASE_ATP"/>
    <property type="match status" value="1"/>
</dbReference>
<evidence type="ECO:0000256" key="3">
    <source>
        <dbReference type="ARBA" id="ARBA00022679"/>
    </source>
</evidence>
<dbReference type="InterPro" id="IPR011009">
    <property type="entry name" value="Kinase-like_dom_sf"/>
</dbReference>
<gene>
    <name evidence="10" type="ORF">FF041_11655</name>
</gene>
<dbReference type="InterPro" id="IPR008271">
    <property type="entry name" value="Ser/Thr_kinase_AS"/>
</dbReference>
<dbReference type="Proteomes" id="UP000419138">
    <property type="component" value="Unassembled WGS sequence"/>
</dbReference>
<keyword evidence="2 10" id="KW-0723">Serine/threonine-protein kinase</keyword>
<dbReference type="GO" id="GO:0004674">
    <property type="term" value="F:protein serine/threonine kinase activity"/>
    <property type="evidence" value="ECO:0007669"/>
    <property type="project" value="UniProtKB-KW"/>
</dbReference>
<keyword evidence="3" id="KW-0808">Transferase</keyword>
<dbReference type="CDD" id="cd14014">
    <property type="entry name" value="STKc_PknB_like"/>
    <property type="match status" value="1"/>
</dbReference>
<dbReference type="AlphaFoldDB" id="A0A646KEY5"/>
<feature type="compositionally biased region" description="Basic residues" evidence="8">
    <location>
        <begin position="352"/>
        <end position="364"/>
    </location>
</feature>
<dbReference type="GO" id="GO:0005524">
    <property type="term" value="F:ATP binding"/>
    <property type="evidence" value="ECO:0007669"/>
    <property type="project" value="UniProtKB-UniRule"/>
</dbReference>
<evidence type="ECO:0000256" key="1">
    <source>
        <dbReference type="ARBA" id="ARBA00012513"/>
    </source>
</evidence>
<keyword evidence="6 7" id="KW-0067">ATP-binding</keyword>
<evidence type="ECO:0000259" key="9">
    <source>
        <dbReference type="PROSITE" id="PS50011"/>
    </source>
</evidence>
<keyword evidence="4 7" id="KW-0547">Nucleotide-binding</keyword>
<feature type="binding site" evidence="7">
    <location>
        <position position="38"/>
    </location>
    <ligand>
        <name>ATP</name>
        <dbReference type="ChEBI" id="CHEBI:30616"/>
    </ligand>
</feature>
<evidence type="ECO:0000256" key="6">
    <source>
        <dbReference type="ARBA" id="ARBA00022840"/>
    </source>
</evidence>
<comment type="caution">
    <text evidence="10">The sequence shown here is derived from an EMBL/GenBank/DDBJ whole genome shotgun (WGS) entry which is preliminary data.</text>
</comment>
<accession>A0A646KEY5</accession>
<evidence type="ECO:0000256" key="8">
    <source>
        <dbReference type="SAM" id="MobiDB-lite"/>
    </source>
</evidence>
<dbReference type="SUPFAM" id="SSF56112">
    <property type="entry name" value="Protein kinase-like (PK-like)"/>
    <property type="match status" value="1"/>
</dbReference>
<feature type="region of interest" description="Disordered" evidence="8">
    <location>
        <begin position="315"/>
        <end position="364"/>
    </location>
</feature>
<evidence type="ECO:0000313" key="10">
    <source>
        <dbReference type="EMBL" id="MQT00852.1"/>
    </source>
</evidence>
<protein>
    <recommendedName>
        <fullName evidence="1">non-specific serine/threonine protein kinase</fullName>
        <ecNumber evidence="1">2.7.11.1</ecNumber>
    </recommendedName>
</protein>
<dbReference type="InterPro" id="IPR000719">
    <property type="entry name" value="Prot_kinase_dom"/>
</dbReference>
<evidence type="ECO:0000313" key="11">
    <source>
        <dbReference type="Proteomes" id="UP000419138"/>
    </source>
</evidence>
<dbReference type="PANTHER" id="PTHR43289">
    <property type="entry name" value="MITOGEN-ACTIVATED PROTEIN KINASE KINASE KINASE 20-RELATED"/>
    <property type="match status" value="1"/>
</dbReference>
<keyword evidence="11" id="KW-1185">Reference proteome</keyword>
<evidence type="ECO:0000256" key="4">
    <source>
        <dbReference type="ARBA" id="ARBA00022741"/>
    </source>
</evidence>
<feature type="domain" description="Protein kinase" evidence="9">
    <location>
        <begin position="9"/>
        <end position="258"/>
    </location>
</feature>
<dbReference type="RefSeq" id="WP_153522694.1">
    <property type="nucleotide sequence ID" value="NZ_VCLA01000102.1"/>
</dbReference>
<keyword evidence="5 10" id="KW-0418">Kinase</keyword>
<reference evidence="10 11" key="1">
    <citation type="submission" date="2019-05" db="EMBL/GenBank/DDBJ databases">
        <title>Comparative genomics and metabolomics analyses of clavulanic acid producing Streptomyces species provides insight into specialized metabolism and evolution of beta-lactam biosynthetic gene clusters.</title>
        <authorList>
            <person name="Moore M.A."/>
            <person name="Cruz-Morales P."/>
            <person name="Barona Gomez F."/>
            <person name="Kapil T."/>
        </authorList>
    </citation>
    <scope>NUCLEOTIDE SEQUENCE [LARGE SCALE GENOMIC DNA]</scope>
    <source>
        <strain evidence="10 11">NRRL 5741</strain>
    </source>
</reference>
<sequence length="364" mass="38075">MNGWRVPGYTESRELGSGTSGRVVLAVHDATGVPVAVKYLADRLRRDPAFVRGFRDEARLLGGLGSSHVVGLYEYVEAPDGAAIVMELVDGIALRALLRQEGSTGPEAALSVLKGSLLGLAAAHRAGVVHRDYKPENVLVSADGSSKLADFGIATGHGSTAEVAGTPPYMAPEQWQGEPASPAADVYAATVTFYECLTGHKPYAAENIAELAFQHMSAPVPDDQAPEPVRPLLRSGLAKRPEERPSDAAEFIAKLEEIAAAAYGADWEERGQRRLAALAALLPLLFPSAGDESSSTTDLATTALRGGAGAGVVAAGARGRRLRTRRTGGAGGTGLAAHPEHTGPTGPARAERRGRPRRTGRTDR</sequence>
<organism evidence="10 11">
    <name type="scientific">Streptomyces jumonjinensis</name>
    <dbReference type="NCBI Taxonomy" id="1945"/>
    <lineage>
        <taxon>Bacteria</taxon>
        <taxon>Bacillati</taxon>
        <taxon>Actinomycetota</taxon>
        <taxon>Actinomycetes</taxon>
        <taxon>Kitasatosporales</taxon>
        <taxon>Streptomycetaceae</taxon>
        <taxon>Streptomyces</taxon>
    </lineage>
</organism>
<dbReference type="InterPro" id="IPR017441">
    <property type="entry name" value="Protein_kinase_ATP_BS"/>
</dbReference>
<dbReference type="PANTHER" id="PTHR43289:SF6">
    <property type="entry name" value="SERINE_THREONINE-PROTEIN KINASE NEKL-3"/>
    <property type="match status" value="1"/>
</dbReference>
<dbReference type="EC" id="2.7.11.1" evidence="1"/>
<evidence type="ECO:0000256" key="5">
    <source>
        <dbReference type="ARBA" id="ARBA00022777"/>
    </source>
</evidence>